<gene>
    <name evidence="2" type="ORF">APR03_002910</name>
</gene>
<comment type="caution">
    <text evidence="2">The sequence shown here is derived from an EMBL/GenBank/DDBJ whole genome shotgun (WGS) entry which is preliminary data.</text>
</comment>
<feature type="coiled-coil region" evidence="1">
    <location>
        <begin position="25"/>
        <end position="59"/>
    </location>
</feature>
<evidence type="ECO:0000313" key="2">
    <source>
        <dbReference type="EMBL" id="MCP2265554.1"/>
    </source>
</evidence>
<name>A0A9X2G9C4_9MICO</name>
<keyword evidence="1" id="KW-0175">Coiled coil</keyword>
<sequence length="126" mass="13939">MSRPAHIAPLDDALNEQLAAFEEGNRTLARVLDENIVELDRLEAELKAVRQRIDDAASARVEAYHGARHCEEAIVKLGYVVLAAPGSGRGVIGKGRSRLDGLTYNLQDDYRNARIRAGLIKSEDDW</sequence>
<reference evidence="2" key="1">
    <citation type="submission" date="2022-06" db="EMBL/GenBank/DDBJ databases">
        <title>Genomic Encyclopedia of Archaeal and Bacterial Type Strains, Phase II (KMG-II): from individual species to whole genera.</title>
        <authorList>
            <person name="Goeker M."/>
        </authorList>
    </citation>
    <scope>NUCLEOTIDE SEQUENCE</scope>
    <source>
        <strain evidence="2">DSM 26652</strain>
    </source>
</reference>
<accession>A0A9X2G9C4</accession>
<dbReference type="Proteomes" id="UP001139493">
    <property type="component" value="Unassembled WGS sequence"/>
</dbReference>
<evidence type="ECO:0000256" key="1">
    <source>
        <dbReference type="SAM" id="Coils"/>
    </source>
</evidence>
<dbReference type="RefSeq" id="WP_253836760.1">
    <property type="nucleotide sequence ID" value="NZ_JAMTCS010000008.1"/>
</dbReference>
<keyword evidence="3" id="KW-1185">Reference proteome</keyword>
<protein>
    <submittedName>
        <fullName evidence="2">Uncharacterized protein</fullName>
    </submittedName>
</protein>
<dbReference type="EMBL" id="JAMTCS010000008">
    <property type="protein sequence ID" value="MCP2265554.1"/>
    <property type="molecule type" value="Genomic_DNA"/>
</dbReference>
<proteinExistence type="predicted"/>
<organism evidence="2 3">
    <name type="scientific">Promicromonospora thailandica</name>
    <dbReference type="NCBI Taxonomy" id="765201"/>
    <lineage>
        <taxon>Bacteria</taxon>
        <taxon>Bacillati</taxon>
        <taxon>Actinomycetota</taxon>
        <taxon>Actinomycetes</taxon>
        <taxon>Micrococcales</taxon>
        <taxon>Promicromonosporaceae</taxon>
        <taxon>Promicromonospora</taxon>
    </lineage>
</organism>
<evidence type="ECO:0000313" key="3">
    <source>
        <dbReference type="Proteomes" id="UP001139493"/>
    </source>
</evidence>
<dbReference type="AlphaFoldDB" id="A0A9X2G9C4"/>